<protein>
    <submittedName>
        <fullName evidence="2">PilZ domain-containing protein</fullName>
    </submittedName>
</protein>
<dbReference type="EMBL" id="QVQT01000008">
    <property type="protein sequence ID" value="RFU15028.1"/>
    <property type="molecule type" value="Genomic_DNA"/>
</dbReference>
<dbReference type="OrthoDB" id="122570at2"/>
<dbReference type="InterPro" id="IPR009875">
    <property type="entry name" value="PilZ_domain"/>
</dbReference>
<gene>
    <name evidence="2" type="ORF">D0Y96_19740</name>
</gene>
<dbReference type="GO" id="GO:0035438">
    <property type="term" value="F:cyclic-di-GMP binding"/>
    <property type="evidence" value="ECO:0007669"/>
    <property type="project" value="InterPro"/>
</dbReference>
<name>A0A372IJH1_9BACT</name>
<keyword evidence="3" id="KW-1185">Reference proteome</keyword>
<dbReference type="Gene3D" id="2.40.10.220">
    <property type="entry name" value="predicted glycosyltransferase like domains"/>
    <property type="match status" value="1"/>
</dbReference>
<organism evidence="2 3">
    <name type="scientific">Paracidobacterium acidisoli</name>
    <dbReference type="NCBI Taxonomy" id="2303751"/>
    <lineage>
        <taxon>Bacteria</taxon>
        <taxon>Pseudomonadati</taxon>
        <taxon>Acidobacteriota</taxon>
        <taxon>Terriglobia</taxon>
        <taxon>Terriglobales</taxon>
        <taxon>Acidobacteriaceae</taxon>
        <taxon>Paracidobacterium</taxon>
    </lineage>
</organism>
<dbReference type="RefSeq" id="WP_117303471.1">
    <property type="nucleotide sequence ID" value="NZ_QVQT02000008.1"/>
</dbReference>
<dbReference type="Pfam" id="PF07238">
    <property type="entry name" value="PilZ"/>
    <property type="match status" value="1"/>
</dbReference>
<reference evidence="2 3" key="1">
    <citation type="submission" date="2018-08" db="EMBL/GenBank/DDBJ databases">
        <title>Acidipila sp. 4G-K13, an acidobacterium isolated from forest soil.</title>
        <authorList>
            <person name="Gao Z.-H."/>
            <person name="Qiu L.-H."/>
        </authorList>
    </citation>
    <scope>NUCLEOTIDE SEQUENCE [LARGE SCALE GENOMIC DNA]</scope>
    <source>
        <strain evidence="2 3">4G-K13</strain>
    </source>
</reference>
<proteinExistence type="predicted"/>
<comment type="caution">
    <text evidence="2">The sequence shown here is derived from an EMBL/GenBank/DDBJ whole genome shotgun (WGS) entry which is preliminary data.</text>
</comment>
<evidence type="ECO:0000313" key="2">
    <source>
        <dbReference type="EMBL" id="RFU15028.1"/>
    </source>
</evidence>
<evidence type="ECO:0000313" key="3">
    <source>
        <dbReference type="Proteomes" id="UP000264702"/>
    </source>
</evidence>
<accession>A0A372IJH1</accession>
<sequence>MGAISPAAPRTKRKVHTGVRCAVRFPLHLPVRLIVEGIVYEGQTENMSASGVLLRLNKLLTSGQKVEFLVEIPSGMFGLQQTAAVHCTGRVIRSYHEETYTYAAAIIDEYSFQ</sequence>
<dbReference type="SUPFAM" id="SSF141371">
    <property type="entry name" value="PilZ domain-like"/>
    <property type="match status" value="1"/>
</dbReference>
<dbReference type="AlphaFoldDB" id="A0A372IJH1"/>
<evidence type="ECO:0000259" key="1">
    <source>
        <dbReference type="Pfam" id="PF07238"/>
    </source>
</evidence>
<feature type="domain" description="PilZ" evidence="1">
    <location>
        <begin position="20"/>
        <end position="100"/>
    </location>
</feature>
<dbReference type="Proteomes" id="UP000264702">
    <property type="component" value="Unassembled WGS sequence"/>
</dbReference>